<dbReference type="InterPro" id="IPR000504">
    <property type="entry name" value="RRM_dom"/>
</dbReference>
<dbReference type="PROSITE" id="PS50102">
    <property type="entry name" value="RRM"/>
    <property type="match status" value="1"/>
</dbReference>
<evidence type="ECO:0000313" key="5">
    <source>
        <dbReference type="EMBL" id="CAD7446313.1"/>
    </source>
</evidence>
<dbReference type="GO" id="GO:0003723">
    <property type="term" value="F:RNA binding"/>
    <property type="evidence" value="ECO:0007669"/>
    <property type="project" value="UniProtKB-UniRule"/>
</dbReference>
<dbReference type="AlphaFoldDB" id="A0A7R9I4K2"/>
<feature type="region of interest" description="Disordered" evidence="3">
    <location>
        <begin position="1"/>
        <end position="30"/>
    </location>
</feature>
<dbReference type="SUPFAM" id="SSF54928">
    <property type="entry name" value="RNA-binding domain, RBD"/>
    <property type="match status" value="1"/>
</dbReference>
<sequence length="330" mass="35693">MVQGNRLPMTRRLRDYGGGGGGGAGGGGRWSKPMPTQPPYTAYIGNLPQGLVQGDVDKIFDNMDPKVVEEEGTPFGCSVSTAQVGEEQGTPFGCSLSTAQSQTAEDEEIEVRISVRTKNVRLMKDRETDRFRGYCYVEFDELSELERVLDLNGVLEVEGHIIKIDIAEGKKDRGGGGFDRSRGRGGFRGGRGSSGGDRGDDFGGFSERGNRINRGGGGGGNFADTRVNRGSYGHFEEGDSGGNMGNREWSRGGTGRGWGSNSGERSRPESRDRKPFSEDFKEPSSVDTAARPKLQLKPRTVKDPLNQIAETSQSSKIFGGAKPREEKIPK</sequence>
<feature type="domain" description="RRM" evidence="4">
    <location>
        <begin position="40"/>
        <end position="169"/>
    </location>
</feature>
<dbReference type="SMART" id="SM00360">
    <property type="entry name" value="RRM"/>
    <property type="match status" value="1"/>
</dbReference>
<dbReference type="PANTHER" id="PTHR23236">
    <property type="entry name" value="EUKARYOTIC TRANSLATION INITIATION FACTOR 4B/4H"/>
    <property type="match status" value="1"/>
</dbReference>
<proteinExistence type="predicted"/>
<organism evidence="5">
    <name type="scientific">Timema bartmani</name>
    <dbReference type="NCBI Taxonomy" id="61472"/>
    <lineage>
        <taxon>Eukaryota</taxon>
        <taxon>Metazoa</taxon>
        <taxon>Ecdysozoa</taxon>
        <taxon>Arthropoda</taxon>
        <taxon>Hexapoda</taxon>
        <taxon>Insecta</taxon>
        <taxon>Pterygota</taxon>
        <taxon>Neoptera</taxon>
        <taxon>Polyneoptera</taxon>
        <taxon>Phasmatodea</taxon>
        <taxon>Timematodea</taxon>
        <taxon>Timematoidea</taxon>
        <taxon>Timematidae</taxon>
        <taxon>Timema</taxon>
    </lineage>
</organism>
<name>A0A7R9I4K2_9NEOP</name>
<feature type="compositionally biased region" description="Gly residues" evidence="3">
    <location>
        <begin position="184"/>
        <end position="196"/>
    </location>
</feature>
<evidence type="ECO:0000256" key="3">
    <source>
        <dbReference type="SAM" id="MobiDB-lite"/>
    </source>
</evidence>
<reference evidence="5" key="1">
    <citation type="submission" date="2020-11" db="EMBL/GenBank/DDBJ databases">
        <authorList>
            <person name="Tran Van P."/>
        </authorList>
    </citation>
    <scope>NUCLEOTIDE SEQUENCE</scope>
</reference>
<keyword evidence="1 2" id="KW-0694">RNA-binding</keyword>
<feature type="compositionally biased region" description="Basic and acidic residues" evidence="3">
    <location>
        <begin position="264"/>
        <end position="284"/>
    </location>
</feature>
<dbReference type="PANTHER" id="PTHR23236:SF11">
    <property type="entry name" value="EUKARYOTIC TRANSLATION INITIATION FACTOR 4H"/>
    <property type="match status" value="1"/>
</dbReference>
<protein>
    <recommendedName>
        <fullName evidence="4">RRM domain-containing protein</fullName>
    </recommendedName>
</protein>
<gene>
    <name evidence="5" type="ORF">TBIB3V08_LOCUS8647</name>
</gene>
<feature type="compositionally biased region" description="Basic and acidic residues" evidence="3">
    <location>
        <begin position="169"/>
        <end position="182"/>
    </location>
</feature>
<evidence type="ECO:0000256" key="1">
    <source>
        <dbReference type="ARBA" id="ARBA00022884"/>
    </source>
</evidence>
<feature type="region of interest" description="Disordered" evidence="3">
    <location>
        <begin position="169"/>
        <end position="330"/>
    </location>
</feature>
<evidence type="ECO:0000259" key="4">
    <source>
        <dbReference type="PROSITE" id="PS50102"/>
    </source>
</evidence>
<dbReference type="InterPro" id="IPR012677">
    <property type="entry name" value="Nucleotide-bd_a/b_plait_sf"/>
</dbReference>
<dbReference type="Gene3D" id="3.30.70.330">
    <property type="match status" value="1"/>
</dbReference>
<feature type="compositionally biased region" description="Gly residues" evidence="3">
    <location>
        <begin position="16"/>
        <end position="29"/>
    </location>
</feature>
<dbReference type="Pfam" id="PF00076">
    <property type="entry name" value="RRM_1"/>
    <property type="match status" value="1"/>
</dbReference>
<dbReference type="EMBL" id="OD567910">
    <property type="protein sequence ID" value="CAD7446313.1"/>
    <property type="molecule type" value="Genomic_DNA"/>
</dbReference>
<accession>A0A7R9I4K2</accession>
<dbReference type="InterPro" id="IPR035979">
    <property type="entry name" value="RBD_domain_sf"/>
</dbReference>
<evidence type="ECO:0000256" key="2">
    <source>
        <dbReference type="PROSITE-ProRule" id="PRU00176"/>
    </source>
</evidence>